<comment type="similarity">
    <text evidence="2 8">Belongs to the G-protein coupled receptor 1 family.</text>
</comment>
<keyword evidence="5" id="KW-1133">Transmembrane helix</keyword>
<evidence type="ECO:0000256" key="5">
    <source>
        <dbReference type="ARBA" id="ARBA00022989"/>
    </source>
</evidence>
<evidence type="ECO:0000256" key="7">
    <source>
        <dbReference type="ARBA" id="ARBA00023170"/>
    </source>
</evidence>
<keyword evidence="8" id="KW-0807">Transducer</keyword>
<reference evidence="10" key="2">
    <citation type="submission" date="2022-08" db="UniProtKB">
        <authorList>
            <consortium name="EnsemblMetazoa"/>
        </authorList>
    </citation>
    <scope>IDENTIFICATION</scope>
    <source>
        <strain evidence="10">STECLA/ALBI9_A</strain>
    </source>
</reference>
<evidence type="ECO:0000313" key="10">
    <source>
        <dbReference type="EnsemblMetazoa" id="AALB008204-PA"/>
    </source>
</evidence>
<dbReference type="VEuPathDB" id="VectorBase:AALB20_027529"/>
<keyword evidence="6" id="KW-0472">Membrane</keyword>
<keyword evidence="4 8" id="KW-0812">Transmembrane</keyword>
<protein>
    <submittedName>
        <fullName evidence="10">G_PROTEIN_RECEP_F1_2 domain-containing protein</fullName>
    </submittedName>
</protein>
<dbReference type="GO" id="GO:0042277">
    <property type="term" value="F:peptide binding"/>
    <property type="evidence" value="ECO:0007669"/>
    <property type="project" value="TreeGrafter"/>
</dbReference>
<dbReference type="SUPFAM" id="SSF81321">
    <property type="entry name" value="Family A G protein-coupled receptor-like"/>
    <property type="match status" value="1"/>
</dbReference>
<dbReference type="PROSITE" id="PS00237">
    <property type="entry name" value="G_PROTEIN_RECEP_F1_1"/>
    <property type="match status" value="1"/>
</dbReference>
<evidence type="ECO:0000256" key="1">
    <source>
        <dbReference type="ARBA" id="ARBA00004651"/>
    </source>
</evidence>
<dbReference type="Pfam" id="PF00001">
    <property type="entry name" value="7tm_1"/>
    <property type="match status" value="1"/>
</dbReference>
<evidence type="ECO:0000259" key="9">
    <source>
        <dbReference type="PROSITE" id="PS50262"/>
    </source>
</evidence>
<dbReference type="PANTHER" id="PTHR24241:SF59">
    <property type="entry name" value="ADIPOKINETIC HORMONE RECEPTOR, ISOFORM C"/>
    <property type="match status" value="1"/>
</dbReference>
<dbReference type="GO" id="GO:0032870">
    <property type="term" value="P:cellular response to hormone stimulus"/>
    <property type="evidence" value="ECO:0007669"/>
    <property type="project" value="TreeGrafter"/>
</dbReference>
<proteinExistence type="inferred from homology"/>
<evidence type="ECO:0000256" key="4">
    <source>
        <dbReference type="ARBA" id="ARBA00022692"/>
    </source>
</evidence>
<reference evidence="10 11" key="1">
    <citation type="journal article" date="2017" name="G3 (Bethesda)">
        <title>The Physical Genome Mapping of Anopheles albimanus Corrected Scaffold Misassemblies and Identified Interarm Rearrangements in Genus Anopheles.</title>
        <authorList>
            <person name="Artemov G.N."/>
            <person name="Peery A.N."/>
            <person name="Jiang X."/>
            <person name="Tu Z."/>
            <person name="Stegniy V.N."/>
            <person name="Sharakhova M.V."/>
            <person name="Sharakhov I.V."/>
        </authorList>
    </citation>
    <scope>NUCLEOTIDE SEQUENCE [LARGE SCALE GENOMIC DNA]</scope>
    <source>
        <strain evidence="10 11">ALBI9_A</strain>
    </source>
</reference>
<dbReference type="Gene3D" id="1.20.1070.10">
    <property type="entry name" value="Rhodopsin 7-helix transmembrane proteins"/>
    <property type="match status" value="1"/>
</dbReference>
<evidence type="ECO:0000256" key="6">
    <source>
        <dbReference type="ARBA" id="ARBA00023136"/>
    </source>
</evidence>
<dbReference type="InterPro" id="IPR000276">
    <property type="entry name" value="GPCR_Rhodpsn"/>
</dbReference>
<dbReference type="VEuPathDB" id="VectorBase:AALB008204"/>
<dbReference type="EnsemblMetazoa" id="AALB008204-RA">
    <property type="protein sequence ID" value="AALB008204-PA"/>
    <property type="gene ID" value="AALB008204"/>
</dbReference>
<sequence>MQARNTPAALHVDLRDDSSLLQRSNRVLDMMTHAKLNHRIEDHRNLDDWSFYANQSVEEPDGMPIDMRFNSGHILSIMVYSTLMVFSATGNIKVLSILAQRKVRATSRINIMLAHLAIADLLVTFLMMPLEIGWAYTVMWNAGDLMCRVMAFFRTFGLYLSSFILICISVDRYFAVLQPLKVHPHRAMLMIAGAWFMSGLCSLPQVSSTQHMHIMQDLFFPTHNSWGAQSFIFHVETHPNYTQFYQCVTYHFFEEEIYEIIYNVLGMCFMYALPLVVILYCYGSIYYEIFSRTNPRNLESFRRSSIDVLGRAKRKTLRMTITIVIVFVVCWTPYYVMSLWYWLDKESAKNVDQRIQKALFLFACTNSCMNPVVYGIFNVRKKRTKSTVKLQEQRSCGSNLTMKV</sequence>
<dbReference type="Proteomes" id="UP000069272">
    <property type="component" value="Chromosome 2R"/>
</dbReference>
<dbReference type="GO" id="GO:0005886">
    <property type="term" value="C:plasma membrane"/>
    <property type="evidence" value="ECO:0007669"/>
    <property type="project" value="UniProtKB-SubCell"/>
</dbReference>
<name>A0A182FNU1_ANOAL</name>
<comment type="subcellular location">
    <subcellularLocation>
        <location evidence="1">Cell membrane</location>
        <topology evidence="1">Multi-pass membrane protein</topology>
    </subcellularLocation>
</comment>
<dbReference type="PRINTS" id="PR00237">
    <property type="entry name" value="GPCRRHODOPSN"/>
</dbReference>
<keyword evidence="7 8" id="KW-0675">Receptor</keyword>
<keyword evidence="11" id="KW-1185">Reference proteome</keyword>
<evidence type="ECO:0000313" key="11">
    <source>
        <dbReference type="Proteomes" id="UP000069272"/>
    </source>
</evidence>
<dbReference type="PANTHER" id="PTHR24241">
    <property type="entry name" value="NEUROPEPTIDE RECEPTOR-RELATED G-PROTEIN COUPLED RECEPTOR"/>
    <property type="match status" value="1"/>
</dbReference>
<evidence type="ECO:0000256" key="3">
    <source>
        <dbReference type="ARBA" id="ARBA00022475"/>
    </source>
</evidence>
<evidence type="ECO:0000256" key="8">
    <source>
        <dbReference type="RuleBase" id="RU000688"/>
    </source>
</evidence>
<dbReference type="STRING" id="7167.A0A182FNU1"/>
<organism evidence="10 11">
    <name type="scientific">Anopheles albimanus</name>
    <name type="common">New world malaria mosquito</name>
    <dbReference type="NCBI Taxonomy" id="7167"/>
    <lineage>
        <taxon>Eukaryota</taxon>
        <taxon>Metazoa</taxon>
        <taxon>Ecdysozoa</taxon>
        <taxon>Arthropoda</taxon>
        <taxon>Hexapoda</taxon>
        <taxon>Insecta</taxon>
        <taxon>Pterygota</taxon>
        <taxon>Neoptera</taxon>
        <taxon>Endopterygota</taxon>
        <taxon>Diptera</taxon>
        <taxon>Nematocera</taxon>
        <taxon>Culicoidea</taxon>
        <taxon>Culicidae</taxon>
        <taxon>Anophelinae</taxon>
        <taxon>Anopheles</taxon>
    </lineage>
</organism>
<dbReference type="GO" id="GO:0097003">
    <property type="term" value="F:adipokinetic hormone receptor activity"/>
    <property type="evidence" value="ECO:0007669"/>
    <property type="project" value="TreeGrafter"/>
</dbReference>
<dbReference type="CDD" id="cd15382">
    <property type="entry name" value="7tmA_AKHR"/>
    <property type="match status" value="1"/>
</dbReference>
<keyword evidence="3" id="KW-1003">Cell membrane</keyword>
<dbReference type="InterPro" id="IPR017452">
    <property type="entry name" value="GPCR_Rhodpsn_7TM"/>
</dbReference>
<dbReference type="GO" id="GO:0004930">
    <property type="term" value="F:G protein-coupled receptor activity"/>
    <property type="evidence" value="ECO:0007669"/>
    <property type="project" value="UniProtKB-KW"/>
</dbReference>
<dbReference type="PROSITE" id="PS50262">
    <property type="entry name" value="G_PROTEIN_RECEP_F1_2"/>
    <property type="match status" value="1"/>
</dbReference>
<evidence type="ECO:0000256" key="2">
    <source>
        <dbReference type="ARBA" id="ARBA00010663"/>
    </source>
</evidence>
<feature type="domain" description="G-protein coupled receptors family 1 profile" evidence="9">
    <location>
        <begin position="90"/>
        <end position="374"/>
    </location>
</feature>
<keyword evidence="8" id="KW-0297">G-protein coupled receptor</keyword>
<dbReference type="AlphaFoldDB" id="A0A182FNU1"/>
<accession>A0A182FNU1</accession>